<dbReference type="SUPFAM" id="SSF56672">
    <property type="entry name" value="DNA/RNA polymerases"/>
    <property type="match status" value="1"/>
</dbReference>
<evidence type="ECO:0000313" key="4">
    <source>
        <dbReference type="Proteomes" id="UP000591131"/>
    </source>
</evidence>
<sequence length="772" mass="88645">MVPTSDETPTSPHVALIDTGSCDSMISLDLVEDLRLPIKYLDVPYTAYIMNGDSIMYHATVTLTWRFHDGPDKDFSSTFLVSPRLPQPFAFVLGSDLQRSEGFFFNPTTNEMVFTPVRPQEDHIHLPPTSNDDPDKNIASDATRHYEANSTIIVMQTPHFIITAEPDQLDASKKIFTVDIKPDAMPPKKPRPARLQQRHHLNQQQKEDPTLYNETQEKLQGLIERGCLKPVLDDDQQNDDYYYLTTTYYGVRGSKRARPVFPFGSLNRATKEMLKECPTRQESLYSILDSTRGFDLLQLLDVSDAFFRIQTGVNLRELLTVFIDGRRYSFCNMPYGPNISPFILLACMSHVCTTTKCPYSIKYYMDDIATNHPQPQQLQELFAAYDFPTTLVDVATVDTAPFLGLETADYGRLLQYSEKGWRNFTSFQMPAHPSLRQSLMLLGRIMSIPESLIAKYYRQVLCWDAPLPDELSCMLREFHDLYKDTNLPQLQRYIDPSESLHIYTDAGAYCGCYRFFQNGNEVLRGQYSFSATECALHINYKEFLMVLQALQRLVLLETRTGYQFQSLNVYVDSKTVLAILKHGRIKAGPMQVYIEKKFRLLQELLGERLYDINFSYVETSNNLADIGTRNDLHRRLVHLRDYSKEPFAEEVCHPLQAAVIPAQQVPTGKRKRQIAPTDADPVIKKQCIRPANRVLVTRDILLAECREKQELLDKKILTLDTLGYARLSGTQRLYIPQPIQQDLLRSYHEYYAHPGVQQISVHSLYPLQILPS</sequence>
<keyword evidence="4" id="KW-1185">Reference proteome</keyword>
<evidence type="ECO:0000313" key="3">
    <source>
        <dbReference type="EMBL" id="KAF4650235.1"/>
    </source>
</evidence>
<gene>
    <name evidence="3" type="ORF">FOL47_001341</name>
</gene>
<name>A0A7J6KSF9_PERCH</name>
<accession>A0A7J6KSF9</accession>
<reference evidence="3 4" key="1">
    <citation type="submission" date="2020-04" db="EMBL/GenBank/DDBJ databases">
        <title>Perkinsus chesapeaki whole genome sequence.</title>
        <authorList>
            <person name="Bogema D.R."/>
        </authorList>
    </citation>
    <scope>NUCLEOTIDE SEQUENCE [LARGE SCALE GENOMIC DNA]</scope>
    <source>
        <strain evidence="3">ATCC PRA-425</strain>
    </source>
</reference>
<evidence type="ECO:0000259" key="2">
    <source>
        <dbReference type="Pfam" id="PF00078"/>
    </source>
</evidence>
<dbReference type="InterPro" id="IPR000477">
    <property type="entry name" value="RT_dom"/>
</dbReference>
<feature type="domain" description="Reverse transcriptase" evidence="2">
    <location>
        <begin position="258"/>
        <end position="382"/>
    </location>
</feature>
<dbReference type="Gene3D" id="2.40.70.10">
    <property type="entry name" value="Acid Proteases"/>
    <property type="match status" value="1"/>
</dbReference>
<dbReference type="SUPFAM" id="SSF50630">
    <property type="entry name" value="Acid proteases"/>
    <property type="match status" value="1"/>
</dbReference>
<dbReference type="EMBL" id="JAAPAO010001309">
    <property type="protein sequence ID" value="KAF4650235.1"/>
    <property type="molecule type" value="Genomic_DNA"/>
</dbReference>
<protein>
    <recommendedName>
        <fullName evidence="2">Reverse transcriptase domain-containing protein</fullName>
    </recommendedName>
</protein>
<dbReference type="OrthoDB" id="250836at2759"/>
<dbReference type="InterPro" id="IPR021109">
    <property type="entry name" value="Peptidase_aspartic_dom_sf"/>
</dbReference>
<dbReference type="Gene3D" id="3.10.10.10">
    <property type="entry name" value="HIV Type 1 Reverse Transcriptase, subunit A, domain 1"/>
    <property type="match status" value="1"/>
</dbReference>
<dbReference type="AlphaFoldDB" id="A0A7J6KSF9"/>
<dbReference type="InterPro" id="IPR043128">
    <property type="entry name" value="Rev_trsase/Diguanyl_cyclase"/>
</dbReference>
<comment type="caution">
    <text evidence="3">The sequence shown here is derived from an EMBL/GenBank/DDBJ whole genome shotgun (WGS) entry which is preliminary data.</text>
</comment>
<dbReference type="Pfam" id="PF00078">
    <property type="entry name" value="RVT_1"/>
    <property type="match status" value="1"/>
</dbReference>
<dbReference type="Gene3D" id="3.30.70.270">
    <property type="match status" value="1"/>
</dbReference>
<organism evidence="3 4">
    <name type="scientific">Perkinsus chesapeaki</name>
    <name type="common">Clam parasite</name>
    <name type="synonym">Perkinsus andrewsi</name>
    <dbReference type="NCBI Taxonomy" id="330153"/>
    <lineage>
        <taxon>Eukaryota</taxon>
        <taxon>Sar</taxon>
        <taxon>Alveolata</taxon>
        <taxon>Perkinsozoa</taxon>
        <taxon>Perkinsea</taxon>
        <taxon>Perkinsida</taxon>
        <taxon>Perkinsidae</taxon>
        <taxon>Perkinsus</taxon>
    </lineage>
</organism>
<evidence type="ECO:0000256" key="1">
    <source>
        <dbReference type="SAM" id="MobiDB-lite"/>
    </source>
</evidence>
<proteinExistence type="predicted"/>
<dbReference type="CDD" id="cd00303">
    <property type="entry name" value="retropepsin_like"/>
    <property type="match status" value="1"/>
</dbReference>
<dbReference type="Proteomes" id="UP000591131">
    <property type="component" value="Unassembled WGS sequence"/>
</dbReference>
<feature type="compositionally biased region" description="Basic residues" evidence="1">
    <location>
        <begin position="188"/>
        <end position="201"/>
    </location>
</feature>
<dbReference type="InterPro" id="IPR043502">
    <property type="entry name" value="DNA/RNA_pol_sf"/>
</dbReference>
<feature type="region of interest" description="Disordered" evidence="1">
    <location>
        <begin position="181"/>
        <end position="209"/>
    </location>
</feature>